<dbReference type="PANTHER" id="PTHR10182:SF3">
    <property type="entry name" value="PROTEIN MO25"/>
    <property type="match status" value="1"/>
</dbReference>
<dbReference type="FunFam" id="1.25.10.10:FF:000257">
    <property type="entry name" value="Conidiophore development protein hymA"/>
    <property type="match status" value="1"/>
</dbReference>
<dbReference type="Gene3D" id="3.30.200.20">
    <property type="entry name" value="Phosphorylase Kinase, domain 1"/>
    <property type="match status" value="1"/>
</dbReference>
<dbReference type="InterPro" id="IPR011989">
    <property type="entry name" value="ARM-like"/>
</dbReference>
<accession>A0A9W9CPM6</accession>
<dbReference type="SMART" id="SM00220">
    <property type="entry name" value="S_TKc"/>
    <property type="match status" value="1"/>
</dbReference>
<dbReference type="InterPro" id="IPR000719">
    <property type="entry name" value="Prot_kinase_dom"/>
</dbReference>
<evidence type="ECO:0000313" key="3">
    <source>
        <dbReference type="EMBL" id="KAJ4375006.1"/>
    </source>
</evidence>
<dbReference type="Gene3D" id="1.10.510.10">
    <property type="entry name" value="Transferase(Phosphotransferase) domain 1"/>
    <property type="match status" value="1"/>
</dbReference>
<dbReference type="InterPro" id="IPR011009">
    <property type="entry name" value="Kinase-like_dom_sf"/>
</dbReference>
<keyword evidence="4" id="KW-1185">Reference proteome</keyword>
<evidence type="ECO:0000256" key="1">
    <source>
        <dbReference type="ARBA" id="ARBA00011012"/>
    </source>
</evidence>
<feature type="domain" description="Protein kinase" evidence="2">
    <location>
        <begin position="1"/>
        <end position="260"/>
    </location>
</feature>
<protein>
    <submittedName>
        <fullName evidence="3">Hym1p</fullName>
    </submittedName>
</protein>
<proteinExistence type="inferred from homology"/>
<dbReference type="InterPro" id="IPR013878">
    <property type="entry name" value="Mo25"/>
</dbReference>
<dbReference type="PROSITE" id="PS00108">
    <property type="entry name" value="PROTEIN_KINASE_ST"/>
    <property type="match status" value="1"/>
</dbReference>
<organism evidence="3 4">
    <name type="scientific">Neocucurbitaria cava</name>
    <dbReference type="NCBI Taxonomy" id="798079"/>
    <lineage>
        <taxon>Eukaryota</taxon>
        <taxon>Fungi</taxon>
        <taxon>Dikarya</taxon>
        <taxon>Ascomycota</taxon>
        <taxon>Pezizomycotina</taxon>
        <taxon>Dothideomycetes</taxon>
        <taxon>Pleosporomycetidae</taxon>
        <taxon>Pleosporales</taxon>
        <taxon>Pleosporineae</taxon>
        <taxon>Cucurbitariaceae</taxon>
        <taxon>Neocucurbitaria</taxon>
    </lineage>
</organism>
<dbReference type="SUPFAM" id="SSF56112">
    <property type="entry name" value="Protein kinase-like (PK-like)"/>
    <property type="match status" value="1"/>
</dbReference>
<dbReference type="InterPro" id="IPR008271">
    <property type="entry name" value="Ser/Thr_kinase_AS"/>
</dbReference>
<dbReference type="Pfam" id="PF00069">
    <property type="entry name" value="Pkinase"/>
    <property type="match status" value="1"/>
</dbReference>
<dbReference type="GO" id="GO:0004672">
    <property type="term" value="F:protein kinase activity"/>
    <property type="evidence" value="ECO:0007669"/>
    <property type="project" value="InterPro"/>
</dbReference>
<sequence>MMELPHDSKREATILKIAASDRVLPLLDTFPENGSRFVLVFPFLRYDFSDLLHDKKLSKKQIQACLRDLFSALEYVHSQGVIHRDIKPSNILLKSLDGPAYLSDFGIAWAHDVSETETADSKITDVGTTCYRPPELLFGNKHYSCSLDLWAAGCTVAEALAPEHETLFDSGELGSDLALIQSVFKKLGTPNLNVWPEAANFPDWGKVQFYEYPAQPWSALLPSSSETEQDLVSQLVKYESGARTTASKPLTSSSTSHPDNYRSGGFPISLNMAFLFRNKQKSNLELTRSIKELTQRLAQEDKANPKLEEGLALDLQQMKIRLQGTPDTEVNPEAVFQLLTNILNEDLLYVLAVNIHKLPFESRKDAQVIFSTAFRYKPAGASDPQVLQHVVQYRPDIIIALCRGYDRRESAMPCGGILREALKYDAIAALLLYDEPMEDGKSVDLGSVNPDMPSSGNGVFWKFFGWIDKGAFEVSADAFNTFREILTKHKPLVATFLQTNFDTFFTKYNAVLIQSESYVTKRQSIKLLGEILLDRANYNVMTQYVDSGEHLKIIMKLLRDDRKMINYEGFHVFKVFVANPNKSLAVQKILISNREKLLRFLPSFLEDRTEDEQFIDEKSFLIRQIEQLGPMPVVPPSAA</sequence>
<name>A0A9W9CPM6_9PLEO</name>
<dbReference type="EMBL" id="JAPEUY010000003">
    <property type="protein sequence ID" value="KAJ4375006.1"/>
    <property type="molecule type" value="Genomic_DNA"/>
</dbReference>
<comment type="similarity">
    <text evidence="1">Belongs to the Mo25 family.</text>
</comment>
<dbReference type="SUPFAM" id="SSF48371">
    <property type="entry name" value="ARM repeat"/>
    <property type="match status" value="1"/>
</dbReference>
<dbReference type="Gene3D" id="1.25.10.10">
    <property type="entry name" value="Leucine-rich Repeat Variant"/>
    <property type="match status" value="1"/>
</dbReference>
<dbReference type="GO" id="GO:0035556">
    <property type="term" value="P:intracellular signal transduction"/>
    <property type="evidence" value="ECO:0007669"/>
    <property type="project" value="TreeGrafter"/>
</dbReference>
<dbReference type="GO" id="GO:0005737">
    <property type="term" value="C:cytoplasm"/>
    <property type="evidence" value="ECO:0007669"/>
    <property type="project" value="UniProtKB-ARBA"/>
</dbReference>
<comment type="caution">
    <text evidence="3">The sequence shown here is derived from an EMBL/GenBank/DDBJ whole genome shotgun (WGS) entry which is preliminary data.</text>
</comment>
<dbReference type="PROSITE" id="PS50011">
    <property type="entry name" value="PROTEIN_KINASE_DOM"/>
    <property type="match status" value="1"/>
</dbReference>
<dbReference type="Pfam" id="PF08569">
    <property type="entry name" value="Mo25"/>
    <property type="match status" value="1"/>
</dbReference>
<dbReference type="GO" id="GO:0043539">
    <property type="term" value="F:protein serine/threonine kinase activator activity"/>
    <property type="evidence" value="ECO:0007669"/>
    <property type="project" value="TreeGrafter"/>
</dbReference>
<dbReference type="OrthoDB" id="609103at2759"/>
<dbReference type="Proteomes" id="UP001140560">
    <property type="component" value="Unassembled WGS sequence"/>
</dbReference>
<evidence type="ECO:0000313" key="4">
    <source>
        <dbReference type="Proteomes" id="UP001140560"/>
    </source>
</evidence>
<dbReference type="PANTHER" id="PTHR10182">
    <property type="entry name" value="CALCIUM-BINDING PROTEIN 39-RELATED"/>
    <property type="match status" value="1"/>
</dbReference>
<reference evidence="3" key="1">
    <citation type="submission" date="2022-10" db="EMBL/GenBank/DDBJ databases">
        <title>Tapping the CABI collections for fungal endophytes: first genome assemblies for Collariella, Neodidymelliopsis, Ascochyta clinopodiicola, Didymella pomorum, Didymosphaeria variabile, Neocosmospora piperis and Neocucurbitaria cava.</title>
        <authorList>
            <person name="Hill R."/>
        </authorList>
    </citation>
    <scope>NUCLEOTIDE SEQUENCE</scope>
    <source>
        <strain evidence="3">IMI 356814</strain>
    </source>
</reference>
<gene>
    <name evidence="3" type="primary">HYM1</name>
    <name evidence="3" type="ORF">N0V83_002085</name>
</gene>
<dbReference type="GO" id="GO:0005524">
    <property type="term" value="F:ATP binding"/>
    <property type="evidence" value="ECO:0007669"/>
    <property type="project" value="InterPro"/>
</dbReference>
<dbReference type="InterPro" id="IPR016024">
    <property type="entry name" value="ARM-type_fold"/>
</dbReference>
<evidence type="ECO:0000259" key="2">
    <source>
        <dbReference type="PROSITE" id="PS50011"/>
    </source>
</evidence>
<dbReference type="AlphaFoldDB" id="A0A9W9CPM6"/>